<keyword evidence="2" id="KW-0472">Membrane</keyword>
<reference evidence="3" key="1">
    <citation type="submission" date="2021-06" db="EMBL/GenBank/DDBJ databases">
        <authorList>
            <person name="Kallberg Y."/>
            <person name="Tangrot J."/>
            <person name="Rosling A."/>
        </authorList>
    </citation>
    <scope>NUCLEOTIDE SEQUENCE</scope>
    <source>
        <strain evidence="3">MT106</strain>
    </source>
</reference>
<feature type="region of interest" description="Disordered" evidence="1">
    <location>
        <begin position="286"/>
        <end position="314"/>
    </location>
</feature>
<dbReference type="EMBL" id="CAJVPL010000266">
    <property type="protein sequence ID" value="CAG8475723.1"/>
    <property type="molecule type" value="Genomic_DNA"/>
</dbReference>
<organism evidence="3 4">
    <name type="scientific">Ambispora gerdemannii</name>
    <dbReference type="NCBI Taxonomy" id="144530"/>
    <lineage>
        <taxon>Eukaryota</taxon>
        <taxon>Fungi</taxon>
        <taxon>Fungi incertae sedis</taxon>
        <taxon>Mucoromycota</taxon>
        <taxon>Glomeromycotina</taxon>
        <taxon>Glomeromycetes</taxon>
        <taxon>Archaeosporales</taxon>
        <taxon>Ambisporaceae</taxon>
        <taxon>Ambispora</taxon>
    </lineage>
</organism>
<feature type="region of interest" description="Disordered" evidence="1">
    <location>
        <begin position="161"/>
        <end position="216"/>
    </location>
</feature>
<evidence type="ECO:0000256" key="2">
    <source>
        <dbReference type="SAM" id="Phobius"/>
    </source>
</evidence>
<dbReference type="OrthoDB" id="3239304at2759"/>
<keyword evidence="2" id="KW-0812">Transmembrane</keyword>
<proteinExistence type="predicted"/>
<evidence type="ECO:0000313" key="4">
    <source>
        <dbReference type="Proteomes" id="UP000789831"/>
    </source>
</evidence>
<protein>
    <submittedName>
        <fullName evidence="3">8704_t:CDS:1</fullName>
    </submittedName>
</protein>
<keyword evidence="2" id="KW-1133">Transmembrane helix</keyword>
<feature type="compositionally biased region" description="Polar residues" evidence="1">
    <location>
        <begin position="186"/>
        <end position="215"/>
    </location>
</feature>
<feature type="compositionally biased region" description="Low complexity" evidence="1">
    <location>
        <begin position="164"/>
        <end position="185"/>
    </location>
</feature>
<keyword evidence="4" id="KW-1185">Reference proteome</keyword>
<evidence type="ECO:0000256" key="1">
    <source>
        <dbReference type="SAM" id="MobiDB-lite"/>
    </source>
</evidence>
<gene>
    <name evidence="3" type="ORF">AGERDE_LOCUS2968</name>
</gene>
<dbReference type="Proteomes" id="UP000789831">
    <property type="component" value="Unassembled WGS sequence"/>
</dbReference>
<feature type="transmembrane region" description="Helical" evidence="2">
    <location>
        <begin position="16"/>
        <end position="36"/>
    </location>
</feature>
<comment type="caution">
    <text evidence="3">The sequence shown here is derived from an EMBL/GenBank/DDBJ whole genome shotgun (WGS) entry which is preliminary data.</text>
</comment>
<feature type="compositionally biased region" description="Basic and acidic residues" evidence="1">
    <location>
        <begin position="301"/>
        <end position="314"/>
    </location>
</feature>
<feature type="transmembrane region" description="Helical" evidence="2">
    <location>
        <begin position="42"/>
        <end position="68"/>
    </location>
</feature>
<feature type="transmembrane region" description="Helical" evidence="2">
    <location>
        <begin position="231"/>
        <end position="255"/>
    </location>
</feature>
<evidence type="ECO:0000313" key="3">
    <source>
        <dbReference type="EMBL" id="CAG8475723.1"/>
    </source>
</evidence>
<accession>A0A9N8Z658</accession>
<name>A0A9N8Z658_9GLOM</name>
<dbReference type="AlphaFoldDB" id="A0A9N8Z658"/>
<feature type="transmembrane region" description="Helical" evidence="2">
    <location>
        <begin position="80"/>
        <end position="104"/>
    </location>
</feature>
<sequence length="314" mass="34880">MVERCCFCIGLRTGTVIIALLIGIASTILAFSVFTAHTFGEYYLSTSVCIGLGVVYSIEALIGYSGLVGAITKSRKIIRIFALLLWVIAVLAIAMSVIELVFIYKDYGLLKTMCTDKLIEQKEKGIDYNPSKSWSQTWKRSIVVREPQFADKRNGLIERFPQENSNVNSSSNNVNSNNSQQSNSNFENSTITHASPSSTQMNNTASNNGNKTLTPADQDEIDNMCTKFIRWFTYPVVTFTHVLGILFTIYFANVVSRFSRQLKQQANYYQAKKSIIAETGDIGRSPLSRLSGDSDGSADLESEKKLPRGIHTDV</sequence>